<dbReference type="Pfam" id="PF00005">
    <property type="entry name" value="ABC_tran"/>
    <property type="match status" value="1"/>
</dbReference>
<dbReference type="SUPFAM" id="SSF52540">
    <property type="entry name" value="P-loop containing nucleoside triphosphate hydrolases"/>
    <property type="match status" value="1"/>
</dbReference>
<gene>
    <name evidence="5" type="primary">sufC_1</name>
    <name evidence="5" type="ORF">Csp1_07160</name>
</gene>
<evidence type="ECO:0000313" key="6">
    <source>
        <dbReference type="Proteomes" id="UP000247696"/>
    </source>
</evidence>
<keyword evidence="3" id="KW-0067">ATP-binding</keyword>
<dbReference type="Proteomes" id="UP000247696">
    <property type="component" value="Chromosome"/>
</dbReference>
<proteinExistence type="inferred from homology"/>
<dbReference type="SMART" id="SM00382">
    <property type="entry name" value="AAA"/>
    <property type="match status" value="1"/>
</dbReference>
<dbReference type="PANTHER" id="PTHR43204:SF1">
    <property type="entry name" value="ABC TRANSPORTER I FAMILY MEMBER 6, CHLOROPLASTIC"/>
    <property type="match status" value="1"/>
</dbReference>
<dbReference type="OrthoDB" id="9806149at2"/>
<evidence type="ECO:0000259" key="4">
    <source>
        <dbReference type="PROSITE" id="PS50893"/>
    </source>
</evidence>
<dbReference type="InterPro" id="IPR003593">
    <property type="entry name" value="AAA+_ATPase"/>
</dbReference>
<dbReference type="InterPro" id="IPR010230">
    <property type="entry name" value="FeS-cluster_ATPase_SufC"/>
</dbReference>
<feature type="domain" description="ABC transporter" evidence="4">
    <location>
        <begin position="24"/>
        <end position="260"/>
    </location>
</feature>
<dbReference type="PROSITE" id="PS50893">
    <property type="entry name" value="ABC_TRANSPORTER_2"/>
    <property type="match status" value="1"/>
</dbReference>
<evidence type="ECO:0000313" key="5">
    <source>
        <dbReference type="EMBL" id="AWT25525.1"/>
    </source>
</evidence>
<evidence type="ECO:0000256" key="3">
    <source>
        <dbReference type="ARBA" id="ARBA00022840"/>
    </source>
</evidence>
<dbReference type="GO" id="GO:0005524">
    <property type="term" value="F:ATP binding"/>
    <property type="evidence" value="ECO:0007669"/>
    <property type="project" value="UniProtKB-KW"/>
</dbReference>
<dbReference type="PANTHER" id="PTHR43204">
    <property type="entry name" value="ABC TRANSPORTER I FAMILY MEMBER 6, CHLOROPLASTIC"/>
    <property type="match status" value="1"/>
</dbReference>
<accession>A0A2Z3YLY2</accession>
<evidence type="ECO:0000256" key="2">
    <source>
        <dbReference type="ARBA" id="ARBA00022741"/>
    </source>
</evidence>
<keyword evidence="6" id="KW-1185">Reference proteome</keyword>
<dbReference type="AlphaFoldDB" id="A0A2Z3YLY2"/>
<dbReference type="STRING" id="1737425.GCA_900049755_00578"/>
<dbReference type="EMBL" id="CP024988">
    <property type="protein sequence ID" value="AWT25525.1"/>
    <property type="molecule type" value="Genomic_DNA"/>
</dbReference>
<evidence type="ECO:0000256" key="1">
    <source>
        <dbReference type="ARBA" id="ARBA00006216"/>
    </source>
</evidence>
<dbReference type="InterPro" id="IPR027417">
    <property type="entry name" value="P-loop_NTPase"/>
</dbReference>
<dbReference type="Gene3D" id="3.40.50.300">
    <property type="entry name" value="P-loop containing nucleotide triphosphate hydrolases"/>
    <property type="match status" value="1"/>
</dbReference>
<keyword evidence="2" id="KW-0547">Nucleotide-binding</keyword>
<dbReference type="RefSeq" id="WP_110482436.1">
    <property type="nucleotide sequence ID" value="NZ_CP024988.1"/>
</dbReference>
<dbReference type="KEGG" id="cpre:Csp1_07160"/>
<protein>
    <submittedName>
        <fullName evidence="5">Putative ATP-dependent transporter SufC</fullName>
    </submittedName>
</protein>
<sequence length="261" mass="27904">MTNSQTDRQTNAAETPREAPLLELRGVDIAAVAEDGAETTICHDVTLTVNEGERHILLGPNGSGKSTLLAGIIGLHPFRITSGTATLRGEDITTMELEERARAGIGLAFQRPPALAGVSVERLAAAVGASDRLESVSSALGLDHLDDRDVNCGFSGGEAKRFEVMKLALQGPQLCLFDEPESGVDLEQVNVVGRAVNDLLSSTDDRGRRRAGLIITHTGFILDSLDATEAHLMVDGTIVSSGDPREMFDRIRTDGYHHEPQ</sequence>
<reference evidence="6" key="1">
    <citation type="submission" date="2017-11" db="EMBL/GenBank/DDBJ databases">
        <title>Otitis media/interna in a cat caused by the recently described species Corynebacterium provencense.</title>
        <authorList>
            <person name="Kittl S."/>
            <person name="Brodard I."/>
            <person name="Rychener L."/>
            <person name="Jores J."/>
            <person name="Roosje P."/>
            <person name="Gobeli Brawand S."/>
        </authorList>
    </citation>
    <scope>NUCLEOTIDE SEQUENCE [LARGE SCALE GENOMIC DNA]</scope>
    <source>
        <strain evidence="6">17KM38</strain>
    </source>
</reference>
<dbReference type="GO" id="GO:0016887">
    <property type="term" value="F:ATP hydrolysis activity"/>
    <property type="evidence" value="ECO:0007669"/>
    <property type="project" value="InterPro"/>
</dbReference>
<dbReference type="InterPro" id="IPR003439">
    <property type="entry name" value="ABC_transporter-like_ATP-bd"/>
</dbReference>
<organism evidence="5 6">
    <name type="scientific">Corynebacterium provencense</name>
    <dbReference type="NCBI Taxonomy" id="1737425"/>
    <lineage>
        <taxon>Bacteria</taxon>
        <taxon>Bacillati</taxon>
        <taxon>Actinomycetota</taxon>
        <taxon>Actinomycetes</taxon>
        <taxon>Mycobacteriales</taxon>
        <taxon>Corynebacteriaceae</taxon>
        <taxon>Corynebacterium</taxon>
    </lineage>
</organism>
<name>A0A2Z3YLY2_9CORY</name>
<comment type="similarity">
    <text evidence="1">Belongs to the ABC transporter superfamily. Ycf16 family.</text>
</comment>